<dbReference type="GO" id="GO:0005886">
    <property type="term" value="C:plasma membrane"/>
    <property type="evidence" value="ECO:0007669"/>
    <property type="project" value="UniProtKB-SubCell"/>
</dbReference>
<dbReference type="InterPro" id="IPR020846">
    <property type="entry name" value="MFS_dom"/>
</dbReference>
<feature type="transmembrane region" description="Helical" evidence="7">
    <location>
        <begin position="396"/>
        <end position="416"/>
    </location>
</feature>
<evidence type="ECO:0000256" key="1">
    <source>
        <dbReference type="ARBA" id="ARBA00004651"/>
    </source>
</evidence>
<feature type="transmembrane region" description="Helical" evidence="7">
    <location>
        <begin position="129"/>
        <end position="149"/>
    </location>
</feature>
<dbReference type="KEGG" id="cans:GP473_00450"/>
<dbReference type="CDD" id="cd17321">
    <property type="entry name" value="MFS_MMR_MDR_like"/>
    <property type="match status" value="1"/>
</dbReference>
<dbReference type="PROSITE" id="PS50850">
    <property type="entry name" value="MFS"/>
    <property type="match status" value="1"/>
</dbReference>
<gene>
    <name evidence="9" type="ORF">GP473_00450</name>
</gene>
<feature type="transmembrane region" description="Helical" evidence="7">
    <location>
        <begin position="258"/>
        <end position="280"/>
    </location>
</feature>
<evidence type="ECO:0000256" key="2">
    <source>
        <dbReference type="ARBA" id="ARBA00022448"/>
    </source>
</evidence>
<feature type="transmembrane region" description="Helical" evidence="7">
    <location>
        <begin position="461"/>
        <end position="480"/>
    </location>
</feature>
<dbReference type="Pfam" id="PF07690">
    <property type="entry name" value="MFS_1"/>
    <property type="match status" value="1"/>
</dbReference>
<organism evidence="9 10">
    <name type="scientific">Corynebacterium anserum</name>
    <dbReference type="NCBI Taxonomy" id="2684406"/>
    <lineage>
        <taxon>Bacteria</taxon>
        <taxon>Bacillati</taxon>
        <taxon>Actinomycetota</taxon>
        <taxon>Actinomycetes</taxon>
        <taxon>Mycobacteriales</taxon>
        <taxon>Corynebacteriaceae</taxon>
        <taxon>Corynebacterium</taxon>
    </lineage>
</organism>
<evidence type="ECO:0000256" key="4">
    <source>
        <dbReference type="ARBA" id="ARBA00022692"/>
    </source>
</evidence>
<feature type="transmembrane region" description="Helical" evidence="7">
    <location>
        <begin position="348"/>
        <end position="375"/>
    </location>
</feature>
<sequence length="500" mass="52864">MRWLLLVTVGMGVFLITLDNTVLYTALPTLVAELRATNSQMLWIMNAYPVVVSGLLLGTGTLGDKIGHRTMLSLGLAIFGVGSIAAAFAPDAAVLILARGVLAIGAACMMPSTLALIRLTFQQPRELALAISLWAMLAVLASALGPLIGGILLEWFWWGSVFVLNLPFVLAALCAIPFVAPRTSLDRSKHWDFYSSFLACLALMGTVLFIKELVHSPQNWRLIGGAVVVSVLGWFLFTRRQSQLPEPLISLDIFRNPVFVAGTIGASFAMFGMVGLQFIITQKAQLVDGLTPLESGLLVTISAAGSALTSLIAGAKLHIIGARLLVAGGMLVAVAGTVAVMFGAAFHWWWAIIVGLFVVGAGLGGVTAVASMLIVSNAPPHRAGMASSVEEVSYEMGSLIAVAVLGSLLSFIYSVTLHLPSGAPARAHDSLQDALMAMTEEKMKPEVASALVDSATASYEYAFVACTALVAAVLFLGFLLTNTRLKGYKLPEEESSKTAR</sequence>
<keyword evidence="2" id="KW-0813">Transport</keyword>
<accession>A0A7G7YQR0</accession>
<comment type="subcellular location">
    <subcellularLocation>
        <location evidence="1">Cell membrane</location>
        <topology evidence="1">Multi-pass membrane protein</topology>
    </subcellularLocation>
</comment>
<dbReference type="InterPro" id="IPR036259">
    <property type="entry name" value="MFS_trans_sf"/>
</dbReference>
<feature type="transmembrane region" description="Helical" evidence="7">
    <location>
        <begin position="155"/>
        <end position="179"/>
    </location>
</feature>
<evidence type="ECO:0000256" key="5">
    <source>
        <dbReference type="ARBA" id="ARBA00022989"/>
    </source>
</evidence>
<dbReference type="PRINTS" id="PR01036">
    <property type="entry name" value="TCRTETB"/>
</dbReference>
<dbReference type="SUPFAM" id="SSF103473">
    <property type="entry name" value="MFS general substrate transporter"/>
    <property type="match status" value="1"/>
</dbReference>
<dbReference type="InterPro" id="IPR011701">
    <property type="entry name" value="MFS"/>
</dbReference>
<dbReference type="EMBL" id="CP046883">
    <property type="protein sequence ID" value="QNH96830.1"/>
    <property type="molecule type" value="Genomic_DNA"/>
</dbReference>
<keyword evidence="6 7" id="KW-0472">Membrane</keyword>
<keyword evidence="10" id="KW-1185">Reference proteome</keyword>
<evidence type="ECO:0000313" key="9">
    <source>
        <dbReference type="EMBL" id="QNH96830.1"/>
    </source>
</evidence>
<evidence type="ECO:0000256" key="6">
    <source>
        <dbReference type="ARBA" id="ARBA00023136"/>
    </source>
</evidence>
<keyword evidence="5 7" id="KW-1133">Transmembrane helix</keyword>
<proteinExistence type="predicted"/>
<keyword evidence="3" id="KW-1003">Cell membrane</keyword>
<feature type="domain" description="Major facilitator superfamily (MFS) profile" evidence="8">
    <location>
        <begin position="5"/>
        <end position="484"/>
    </location>
</feature>
<evidence type="ECO:0000256" key="7">
    <source>
        <dbReference type="SAM" id="Phobius"/>
    </source>
</evidence>
<feature type="transmembrane region" description="Helical" evidence="7">
    <location>
        <begin position="41"/>
        <end position="59"/>
    </location>
</feature>
<evidence type="ECO:0000313" key="10">
    <source>
        <dbReference type="Proteomes" id="UP000515275"/>
    </source>
</evidence>
<feature type="transmembrane region" description="Helical" evidence="7">
    <location>
        <begin position="71"/>
        <end position="90"/>
    </location>
</feature>
<feature type="transmembrane region" description="Helical" evidence="7">
    <location>
        <begin position="96"/>
        <end position="117"/>
    </location>
</feature>
<feature type="transmembrane region" description="Helical" evidence="7">
    <location>
        <begin position="295"/>
        <end position="315"/>
    </location>
</feature>
<feature type="transmembrane region" description="Helical" evidence="7">
    <location>
        <begin position="322"/>
        <end position="342"/>
    </location>
</feature>
<dbReference type="Gene3D" id="1.20.1250.20">
    <property type="entry name" value="MFS general substrate transporter like domains"/>
    <property type="match status" value="1"/>
</dbReference>
<dbReference type="Gene3D" id="1.20.1720.10">
    <property type="entry name" value="Multidrug resistance protein D"/>
    <property type="match status" value="1"/>
</dbReference>
<reference evidence="9 10" key="1">
    <citation type="submission" date="2019-12" db="EMBL/GenBank/DDBJ databases">
        <title>Corynebacterium sp. nov., isolated from feces of the Anser Albifrons in China.</title>
        <authorList>
            <person name="Liu Q."/>
        </authorList>
    </citation>
    <scope>NUCLEOTIDE SEQUENCE [LARGE SCALE GENOMIC DNA]</scope>
    <source>
        <strain evidence="9 10">23H37-10</strain>
    </source>
</reference>
<name>A0A7G7YQR0_9CORY</name>
<dbReference type="AlphaFoldDB" id="A0A7G7YQR0"/>
<feature type="transmembrane region" description="Helical" evidence="7">
    <location>
        <begin position="191"/>
        <end position="214"/>
    </location>
</feature>
<feature type="transmembrane region" description="Helical" evidence="7">
    <location>
        <begin position="220"/>
        <end position="237"/>
    </location>
</feature>
<protein>
    <submittedName>
        <fullName evidence="9">MFS transporter</fullName>
    </submittedName>
</protein>
<dbReference type="Proteomes" id="UP000515275">
    <property type="component" value="Chromosome"/>
</dbReference>
<keyword evidence="4 7" id="KW-0812">Transmembrane</keyword>
<dbReference type="GO" id="GO:0022857">
    <property type="term" value="F:transmembrane transporter activity"/>
    <property type="evidence" value="ECO:0007669"/>
    <property type="project" value="InterPro"/>
</dbReference>
<evidence type="ECO:0000259" key="8">
    <source>
        <dbReference type="PROSITE" id="PS50850"/>
    </source>
</evidence>
<evidence type="ECO:0000256" key="3">
    <source>
        <dbReference type="ARBA" id="ARBA00022475"/>
    </source>
</evidence>
<dbReference type="PANTHER" id="PTHR42718:SF47">
    <property type="entry name" value="METHYL VIOLOGEN RESISTANCE PROTEIN SMVA"/>
    <property type="match status" value="1"/>
</dbReference>
<dbReference type="PANTHER" id="PTHR42718">
    <property type="entry name" value="MAJOR FACILITATOR SUPERFAMILY MULTIDRUG TRANSPORTER MFSC"/>
    <property type="match status" value="1"/>
</dbReference>